<name>A0ACB8TTY9_9APHY</name>
<reference evidence="1" key="1">
    <citation type="journal article" date="2021" name="Environ. Microbiol.">
        <title>Gene family expansions and transcriptome signatures uncover fungal adaptations to wood decay.</title>
        <authorList>
            <person name="Hage H."/>
            <person name="Miyauchi S."/>
            <person name="Viragh M."/>
            <person name="Drula E."/>
            <person name="Min B."/>
            <person name="Chaduli D."/>
            <person name="Navarro D."/>
            <person name="Favel A."/>
            <person name="Norest M."/>
            <person name="Lesage-Meessen L."/>
            <person name="Balint B."/>
            <person name="Merenyi Z."/>
            <person name="de Eugenio L."/>
            <person name="Morin E."/>
            <person name="Martinez A.T."/>
            <person name="Baldrian P."/>
            <person name="Stursova M."/>
            <person name="Martinez M.J."/>
            <person name="Novotny C."/>
            <person name="Magnuson J.K."/>
            <person name="Spatafora J.W."/>
            <person name="Maurice S."/>
            <person name="Pangilinan J."/>
            <person name="Andreopoulos W."/>
            <person name="LaButti K."/>
            <person name="Hundley H."/>
            <person name="Na H."/>
            <person name="Kuo A."/>
            <person name="Barry K."/>
            <person name="Lipzen A."/>
            <person name="Henrissat B."/>
            <person name="Riley R."/>
            <person name="Ahrendt S."/>
            <person name="Nagy L.G."/>
            <person name="Grigoriev I.V."/>
            <person name="Martin F."/>
            <person name="Rosso M.N."/>
        </authorList>
    </citation>
    <scope>NUCLEOTIDE SEQUENCE</scope>
    <source>
        <strain evidence="1">CBS 384.51</strain>
    </source>
</reference>
<organism evidence="1 2">
    <name type="scientific">Irpex rosettiformis</name>
    <dbReference type="NCBI Taxonomy" id="378272"/>
    <lineage>
        <taxon>Eukaryota</taxon>
        <taxon>Fungi</taxon>
        <taxon>Dikarya</taxon>
        <taxon>Basidiomycota</taxon>
        <taxon>Agaricomycotina</taxon>
        <taxon>Agaricomycetes</taxon>
        <taxon>Polyporales</taxon>
        <taxon>Irpicaceae</taxon>
        <taxon>Irpex</taxon>
    </lineage>
</organism>
<dbReference type="EMBL" id="MU274931">
    <property type="protein sequence ID" value="KAI0085414.1"/>
    <property type="molecule type" value="Genomic_DNA"/>
</dbReference>
<evidence type="ECO:0000313" key="2">
    <source>
        <dbReference type="Proteomes" id="UP001055072"/>
    </source>
</evidence>
<keyword evidence="2" id="KW-1185">Reference proteome</keyword>
<comment type="caution">
    <text evidence="1">The sequence shown here is derived from an EMBL/GenBank/DDBJ whole genome shotgun (WGS) entry which is preliminary data.</text>
</comment>
<gene>
    <name evidence="1" type="ORF">BDY19DRAFT_896673</name>
</gene>
<accession>A0ACB8TTY9</accession>
<protein>
    <submittedName>
        <fullName evidence="1">Amine oxidase</fullName>
    </submittedName>
</protein>
<sequence length="505" mass="57435">MILQSFGVEYEILEAQPSHIGGRLLTHRFSDGPNDYYDVGAMRFPNTYPMRRAFDLFHLTFGAPPAEGADVIDYYLSTPNDILSFNGITVNRKKLKEQGYQVFQPAIPESYVAQSVQYWLDAKVGYFKQQLKRDFTSGMKELQAYDYNSTRQFMHSLHPELKEELTEYVINWIETFSSGTSMYDCALTETVMDELDFNYAPDVSWKAIQGGTNRIALAMAKQLREAEYPTGRILQNKRVQKISPPPSDGSGPVSEDVKNRTMLVFVEGEAKPRVYDHVLSTVALGALRLINLDGCKLSWQLRESLRSLQYGPSVKVAIRFTHRWWESEIQNHRSGVTTTDRPTRMIVYPSYGIGSQDATMIVSYSWSQDALRLGTLVKGQGSLAEQRLIDLILQDLAEIHDIPFDDLKSWQVDYHAYNWYDNEFTVGAFAFFGPAQFRKMYQEVTQPAGLMHLYFAGEATSTNHAWVVGALDSSVRALEQIVSSILHISLYFFSTVRLPVLSARS</sequence>
<dbReference type="Proteomes" id="UP001055072">
    <property type="component" value="Unassembled WGS sequence"/>
</dbReference>
<proteinExistence type="predicted"/>
<evidence type="ECO:0000313" key="1">
    <source>
        <dbReference type="EMBL" id="KAI0085414.1"/>
    </source>
</evidence>